<keyword evidence="1" id="KW-1133">Transmembrane helix</keyword>
<gene>
    <name evidence="2" type="ORF">J2Z60_001258</name>
</gene>
<dbReference type="Proteomes" id="UP001519292">
    <property type="component" value="Unassembled WGS sequence"/>
</dbReference>
<evidence type="ECO:0000313" key="2">
    <source>
        <dbReference type="EMBL" id="MBP2058081.1"/>
    </source>
</evidence>
<protein>
    <submittedName>
        <fullName evidence="2">Phosphotransferase system glucose/maltose/N-acetylglucosamine-specific IIC component</fullName>
    </submittedName>
</protein>
<organism evidence="2 3">
    <name type="scientific">Lactobacillus colini</name>
    <dbReference type="NCBI Taxonomy" id="1819254"/>
    <lineage>
        <taxon>Bacteria</taxon>
        <taxon>Bacillati</taxon>
        <taxon>Bacillota</taxon>
        <taxon>Bacilli</taxon>
        <taxon>Lactobacillales</taxon>
        <taxon>Lactobacillaceae</taxon>
        <taxon>Lactobacillus</taxon>
    </lineage>
</organism>
<feature type="transmembrane region" description="Helical" evidence="1">
    <location>
        <begin position="46"/>
        <end position="64"/>
    </location>
</feature>
<accession>A0ABS4MFG8</accession>
<keyword evidence="3" id="KW-1185">Reference proteome</keyword>
<evidence type="ECO:0000313" key="3">
    <source>
        <dbReference type="Proteomes" id="UP001519292"/>
    </source>
</evidence>
<feature type="transmembrane region" description="Helical" evidence="1">
    <location>
        <begin position="7"/>
        <end position="26"/>
    </location>
</feature>
<keyword evidence="1" id="KW-0472">Membrane</keyword>
<reference evidence="2 3" key="1">
    <citation type="submission" date="2021-03" db="EMBL/GenBank/DDBJ databases">
        <title>Genomic Encyclopedia of Type Strains, Phase IV (KMG-IV): sequencing the most valuable type-strain genomes for metagenomic binning, comparative biology and taxonomic classification.</title>
        <authorList>
            <person name="Goeker M."/>
        </authorList>
    </citation>
    <scope>NUCLEOTIDE SEQUENCE [LARGE SCALE GENOMIC DNA]</scope>
    <source>
        <strain evidence="2 3">DSM 101872</strain>
    </source>
</reference>
<name>A0ABS4MFG8_9LACO</name>
<keyword evidence="1" id="KW-0812">Transmembrane</keyword>
<evidence type="ECO:0000256" key="1">
    <source>
        <dbReference type="SAM" id="Phobius"/>
    </source>
</evidence>
<dbReference type="RefSeq" id="WP_209686829.1">
    <property type="nucleotide sequence ID" value="NZ_JAGGLU010000006.1"/>
</dbReference>
<sequence>MNKKEKLLVFQLIVCGICALLAGVYINSTIIKYQTNGNWPGECLIAVIWSLAAIIGGVRVYLISHKNYQTSKNKKQ</sequence>
<dbReference type="EMBL" id="JAGGLU010000006">
    <property type="protein sequence ID" value="MBP2058081.1"/>
    <property type="molecule type" value="Genomic_DNA"/>
</dbReference>
<proteinExistence type="predicted"/>
<comment type="caution">
    <text evidence="2">The sequence shown here is derived from an EMBL/GenBank/DDBJ whole genome shotgun (WGS) entry which is preliminary data.</text>
</comment>